<evidence type="ECO:0000256" key="10">
    <source>
        <dbReference type="PIRSR" id="PIRSR600823-3"/>
    </source>
</evidence>
<organism evidence="13">
    <name type="scientific">Aegilops tauschii</name>
    <name type="common">Tausch's goatgrass</name>
    <name type="synonym">Aegilops squarrosa</name>
    <dbReference type="NCBI Taxonomy" id="37682"/>
    <lineage>
        <taxon>Eukaryota</taxon>
        <taxon>Viridiplantae</taxon>
        <taxon>Streptophyta</taxon>
        <taxon>Embryophyta</taxon>
        <taxon>Tracheophyta</taxon>
        <taxon>Spermatophyta</taxon>
        <taxon>Magnoliopsida</taxon>
        <taxon>Liliopsida</taxon>
        <taxon>Poales</taxon>
        <taxon>Poaceae</taxon>
        <taxon>BOP clade</taxon>
        <taxon>Pooideae</taxon>
        <taxon>Triticodae</taxon>
        <taxon>Triticeae</taxon>
        <taxon>Triticinae</taxon>
        <taxon>Aegilops</taxon>
    </lineage>
</organism>
<comment type="cofactor">
    <cofactor evidence="10">
        <name>heme b</name>
        <dbReference type="ChEBI" id="CHEBI:60344"/>
    </cofactor>
    <text evidence="10">Binds 1 heme b (iron(II)-protoporphyrin IX) group per subunit.</text>
</comment>
<dbReference type="InterPro" id="IPR002016">
    <property type="entry name" value="Haem_peroxidase"/>
</dbReference>
<keyword evidence="3" id="KW-0575">Peroxidase</keyword>
<comment type="catalytic activity">
    <reaction evidence="1">
        <text>2 a phenolic donor + H2O2 = 2 a phenolic radical donor + 2 H2O</text>
        <dbReference type="Rhea" id="RHEA:56136"/>
        <dbReference type="ChEBI" id="CHEBI:15377"/>
        <dbReference type="ChEBI" id="CHEBI:16240"/>
        <dbReference type="ChEBI" id="CHEBI:139520"/>
        <dbReference type="ChEBI" id="CHEBI:139521"/>
        <dbReference type="EC" id="1.11.1.7"/>
    </reaction>
</comment>
<dbReference type="PRINTS" id="PR00458">
    <property type="entry name" value="PEROXIDASE"/>
</dbReference>
<dbReference type="GO" id="GO:0042744">
    <property type="term" value="P:hydrogen peroxide catabolic process"/>
    <property type="evidence" value="ECO:0007669"/>
    <property type="project" value="UniProtKB-KW"/>
</dbReference>
<evidence type="ECO:0000256" key="4">
    <source>
        <dbReference type="ARBA" id="ARBA00022617"/>
    </source>
</evidence>
<accession>M8C712</accession>
<keyword evidence="7" id="KW-0560">Oxidoreductase</keyword>
<dbReference type="GO" id="GO:0140825">
    <property type="term" value="F:lactoperoxidase activity"/>
    <property type="evidence" value="ECO:0007669"/>
    <property type="project" value="UniProtKB-EC"/>
</dbReference>
<evidence type="ECO:0000256" key="2">
    <source>
        <dbReference type="ARBA" id="ARBA00006873"/>
    </source>
</evidence>
<evidence type="ECO:0000256" key="7">
    <source>
        <dbReference type="ARBA" id="ARBA00023002"/>
    </source>
</evidence>
<feature type="binding site" description="axial binding residue" evidence="10">
    <location>
        <position position="174"/>
    </location>
    <ligand>
        <name>heme b</name>
        <dbReference type="ChEBI" id="CHEBI:60344"/>
    </ligand>
    <ligandPart>
        <name>Fe</name>
        <dbReference type="ChEBI" id="CHEBI:18248"/>
    </ligandPart>
</feature>
<sequence length="209" mass="22148">MASRAAAAVIVLLALVCAAHSAAAAGGLSPDFYKKACPQLDQIVAFHVAETFRASRPASSASSSMTASPRAGPNKTLRRVALDLIERIRNTVHTACKDNKVSCADITVLATREAVFKDGGPRFDVAHGRRDALVPAPALINKLTGPSFPMPLLIQFFKDRGLNVADLVALSGAHTFGVAHCSLFEDRFKAGFGPNPPIDPKFATILKDK</sequence>
<evidence type="ECO:0000256" key="5">
    <source>
        <dbReference type="ARBA" id="ARBA00022723"/>
    </source>
</evidence>
<evidence type="ECO:0000256" key="8">
    <source>
        <dbReference type="ARBA" id="ARBA00023004"/>
    </source>
</evidence>
<evidence type="ECO:0000256" key="9">
    <source>
        <dbReference type="ARBA" id="ARBA00023324"/>
    </source>
</evidence>
<evidence type="ECO:0000256" key="11">
    <source>
        <dbReference type="PIRSR" id="PIRSR600823-5"/>
    </source>
</evidence>
<proteinExistence type="inferred from homology"/>
<dbReference type="Gene3D" id="1.10.420.10">
    <property type="entry name" value="Peroxidase, domain 2"/>
    <property type="match status" value="1"/>
</dbReference>
<evidence type="ECO:0000256" key="6">
    <source>
        <dbReference type="ARBA" id="ARBA00022837"/>
    </source>
</evidence>
<dbReference type="PROSITE" id="PS50873">
    <property type="entry name" value="PEROXIDASE_4"/>
    <property type="match status" value="1"/>
</dbReference>
<dbReference type="PROSITE" id="PS00435">
    <property type="entry name" value="PEROXIDASE_1"/>
    <property type="match status" value="1"/>
</dbReference>
<keyword evidence="6 10" id="KW-0106">Calcium</keyword>
<protein>
    <recommendedName>
        <fullName evidence="12">Plant heme peroxidase family profile domain-containing protein</fullName>
    </recommendedName>
</protein>
<keyword evidence="11" id="KW-1015">Disulfide bond</keyword>
<evidence type="ECO:0000256" key="1">
    <source>
        <dbReference type="ARBA" id="ARBA00000189"/>
    </source>
</evidence>
<feature type="disulfide bond" evidence="11">
    <location>
        <begin position="37"/>
        <end position="96"/>
    </location>
</feature>
<evidence type="ECO:0000256" key="3">
    <source>
        <dbReference type="ARBA" id="ARBA00022559"/>
    </source>
</evidence>
<comment type="similarity">
    <text evidence="2">Belongs to the peroxidase family. Ascorbate peroxidase subfamily.</text>
</comment>
<dbReference type="AlphaFoldDB" id="M8C712"/>
<feature type="binding site" evidence="10">
    <location>
        <position position="175"/>
    </location>
    <ligand>
        <name>Ca(2+)</name>
        <dbReference type="ChEBI" id="CHEBI:29108"/>
        <label>2</label>
    </ligand>
</feature>
<keyword evidence="5 10" id="KW-0479">Metal-binding</keyword>
<feature type="domain" description="Plant heme peroxidase family profile" evidence="12">
    <location>
        <begin position="27"/>
        <end position="209"/>
    </location>
</feature>
<dbReference type="InterPro" id="IPR000823">
    <property type="entry name" value="Peroxidase_pln"/>
</dbReference>
<evidence type="ECO:0000313" key="13">
    <source>
        <dbReference type="EnsemblPlants" id="EMT29833"/>
    </source>
</evidence>
<dbReference type="Gene3D" id="1.10.520.10">
    <property type="match status" value="1"/>
</dbReference>
<reference evidence="13" key="1">
    <citation type="submission" date="2015-06" db="UniProtKB">
        <authorList>
            <consortium name="EnsemblPlants"/>
        </authorList>
    </citation>
    <scope>IDENTIFICATION</scope>
</reference>
<dbReference type="InterPro" id="IPR010255">
    <property type="entry name" value="Haem_peroxidase_sf"/>
</dbReference>
<dbReference type="EnsemblPlants" id="EMT29833">
    <property type="protein sequence ID" value="EMT29833"/>
    <property type="gene ID" value="F775_43149"/>
</dbReference>
<dbReference type="SUPFAM" id="SSF48113">
    <property type="entry name" value="Heme-dependent peroxidases"/>
    <property type="match status" value="1"/>
</dbReference>
<dbReference type="GO" id="GO:0006979">
    <property type="term" value="P:response to oxidative stress"/>
    <property type="evidence" value="ECO:0007669"/>
    <property type="project" value="InterPro"/>
</dbReference>
<keyword evidence="9" id="KW-0376">Hydrogen peroxide</keyword>
<dbReference type="PANTHER" id="PTHR31517">
    <property type="match status" value="1"/>
</dbReference>
<name>M8C712_AEGTA</name>
<comment type="cofactor">
    <cofactor evidence="10">
        <name>Ca(2+)</name>
        <dbReference type="ChEBI" id="CHEBI:29108"/>
    </cofactor>
    <text evidence="10">Binds 2 calcium ions per subunit.</text>
</comment>
<dbReference type="GO" id="GO:0046872">
    <property type="term" value="F:metal ion binding"/>
    <property type="evidence" value="ECO:0007669"/>
    <property type="project" value="UniProtKB-KW"/>
</dbReference>
<dbReference type="Pfam" id="PF00141">
    <property type="entry name" value="peroxidase"/>
    <property type="match status" value="1"/>
</dbReference>
<dbReference type="PANTHER" id="PTHR31517:SF51">
    <property type="entry name" value="PEROXIDASE 55"/>
    <property type="match status" value="1"/>
</dbReference>
<keyword evidence="4" id="KW-0349">Heme</keyword>
<evidence type="ECO:0000259" key="12">
    <source>
        <dbReference type="PROSITE" id="PS50873"/>
    </source>
</evidence>
<dbReference type="GO" id="GO:0020037">
    <property type="term" value="F:heme binding"/>
    <property type="evidence" value="ECO:0007669"/>
    <property type="project" value="InterPro"/>
</dbReference>
<dbReference type="PRINTS" id="PR00461">
    <property type="entry name" value="PLPEROXIDASE"/>
</dbReference>
<dbReference type="InterPro" id="IPR019793">
    <property type="entry name" value="Peroxidases_heam-ligand_BS"/>
</dbReference>
<keyword evidence="8 10" id="KW-0408">Iron</keyword>